<dbReference type="Proteomes" id="UP000605846">
    <property type="component" value="Unassembled WGS sequence"/>
</dbReference>
<keyword evidence="2" id="KW-1185">Reference proteome</keyword>
<proteinExistence type="predicted"/>
<dbReference type="OrthoDB" id="69088at2759"/>
<gene>
    <name evidence="1" type="ORF">EC973_005673</name>
</gene>
<sequence length="485" mass="54861">MDSSTDVLVRLITELGQPKPVPEANAGTRYLVLNLVEAAESKWPGAFQMVLEKVFSKAIAVHIADSEGSVNIEKILANLAMLYEKDVHGRDRFDTRPGFHIFKSYMASHWKQVLLLFVNHPSIECQVMGYNLLSNARFWEREPGNVEAVDPQVLSKILMDSWFRHMKNQYIHCLEGSDHIVLDKIQHLIEQCCLQTTLSKAILGAALDGILDGALEIFPKTDARLLSQAKISILDKIRRSDTSKRNDAFGKHPRPPQFVTKIDILIPELDIRDKIYIDNIQRTASLFYKSAFASLEDSKTISLHILSHLTSKWPRDIVSFDIYDEVLPKNIPYVSTPLPTSDIIRSVLVYFIAFWHMAEVSTVSTALQYSTQLEETIRIIGLLEAILPESLFHSRRLLPFMSGKDIGDILYQVIWPCVRSHYASGIPGLSARAQEISRTDIELEAKGLRSLTIIYERRLKTLEIAPTWGNALKQVGDELNLGRAS</sequence>
<evidence type="ECO:0000313" key="1">
    <source>
        <dbReference type="EMBL" id="KAF7720960.1"/>
    </source>
</evidence>
<name>A0A8H7BF40_9FUNG</name>
<accession>A0A8H7BF40</accession>
<reference evidence="1" key="1">
    <citation type="submission" date="2020-01" db="EMBL/GenBank/DDBJ databases">
        <title>Genome Sequencing of Three Apophysomyces-Like Fungal Strains Confirms a Novel Fungal Genus in the Mucoromycota with divergent Burkholderia-like Endosymbiotic Bacteria.</title>
        <authorList>
            <person name="Stajich J.E."/>
            <person name="Macias A.M."/>
            <person name="Carter-House D."/>
            <person name="Lovett B."/>
            <person name="Kasson L.R."/>
            <person name="Berry K."/>
            <person name="Grigoriev I."/>
            <person name="Chang Y."/>
            <person name="Spatafora J."/>
            <person name="Kasson M.T."/>
        </authorList>
    </citation>
    <scope>NUCLEOTIDE SEQUENCE</scope>
    <source>
        <strain evidence="1">NRRL A-21654</strain>
    </source>
</reference>
<comment type="caution">
    <text evidence="1">The sequence shown here is derived from an EMBL/GenBank/DDBJ whole genome shotgun (WGS) entry which is preliminary data.</text>
</comment>
<organism evidence="1 2">
    <name type="scientific">Apophysomyces ossiformis</name>
    <dbReference type="NCBI Taxonomy" id="679940"/>
    <lineage>
        <taxon>Eukaryota</taxon>
        <taxon>Fungi</taxon>
        <taxon>Fungi incertae sedis</taxon>
        <taxon>Mucoromycota</taxon>
        <taxon>Mucoromycotina</taxon>
        <taxon>Mucoromycetes</taxon>
        <taxon>Mucorales</taxon>
        <taxon>Mucorineae</taxon>
        <taxon>Mucoraceae</taxon>
        <taxon>Apophysomyces</taxon>
    </lineage>
</organism>
<evidence type="ECO:0000313" key="2">
    <source>
        <dbReference type="Proteomes" id="UP000605846"/>
    </source>
</evidence>
<dbReference type="EMBL" id="JABAYA010000329">
    <property type="protein sequence ID" value="KAF7720960.1"/>
    <property type="molecule type" value="Genomic_DNA"/>
</dbReference>
<dbReference type="AlphaFoldDB" id="A0A8H7BF40"/>
<protein>
    <submittedName>
        <fullName evidence="1">Uncharacterized protein</fullName>
    </submittedName>
</protein>